<keyword evidence="7" id="KW-1185">Reference proteome</keyword>
<dbReference type="GO" id="GO:0016705">
    <property type="term" value="F:oxidoreductase activity, acting on paired donors, with incorporation or reduction of molecular oxygen"/>
    <property type="evidence" value="ECO:0007669"/>
    <property type="project" value="UniProtKB-ARBA"/>
</dbReference>
<dbReference type="PANTHER" id="PTHR21496">
    <property type="entry name" value="FERREDOXIN-RELATED"/>
    <property type="match status" value="1"/>
</dbReference>
<evidence type="ECO:0000259" key="5">
    <source>
        <dbReference type="PROSITE" id="PS51296"/>
    </source>
</evidence>
<accession>D5UHN9</accession>
<evidence type="ECO:0000256" key="1">
    <source>
        <dbReference type="ARBA" id="ARBA00022714"/>
    </source>
</evidence>
<dbReference type="OrthoDB" id="9795104at2"/>
<evidence type="ECO:0000256" key="3">
    <source>
        <dbReference type="ARBA" id="ARBA00023004"/>
    </source>
</evidence>
<dbReference type="HOGENOM" id="CLU_055690_5_1_11"/>
<dbReference type="GO" id="GO:0051537">
    <property type="term" value="F:2 iron, 2 sulfur cluster binding"/>
    <property type="evidence" value="ECO:0007669"/>
    <property type="project" value="UniProtKB-KW"/>
</dbReference>
<dbReference type="Pfam" id="PF00355">
    <property type="entry name" value="Rieske"/>
    <property type="match status" value="1"/>
</dbReference>
<organism evidence="6 7">
    <name type="scientific">Cellulomonas flavigena (strain ATCC 482 / DSM 20109 / BCRC 11376 / JCM 18109 / NBRC 3775 / NCIMB 8073 / NRS 134)</name>
    <dbReference type="NCBI Taxonomy" id="446466"/>
    <lineage>
        <taxon>Bacteria</taxon>
        <taxon>Bacillati</taxon>
        <taxon>Actinomycetota</taxon>
        <taxon>Actinomycetes</taxon>
        <taxon>Micrococcales</taxon>
        <taxon>Cellulomonadaceae</taxon>
        <taxon>Cellulomonas</taxon>
    </lineage>
</organism>
<gene>
    <name evidence="6" type="ordered locus">Cfla_0396</name>
</gene>
<proteinExistence type="predicted"/>
<dbReference type="AlphaFoldDB" id="D5UHN9"/>
<feature type="domain" description="Rieske" evidence="5">
    <location>
        <begin position="12"/>
        <end position="106"/>
    </location>
</feature>
<keyword evidence="2" id="KW-0479">Metal-binding</keyword>
<name>D5UHN9_CELFN</name>
<dbReference type="GO" id="GO:0004497">
    <property type="term" value="F:monooxygenase activity"/>
    <property type="evidence" value="ECO:0007669"/>
    <property type="project" value="UniProtKB-ARBA"/>
</dbReference>
<dbReference type="InterPro" id="IPR036922">
    <property type="entry name" value="Rieske_2Fe-2S_sf"/>
</dbReference>
<dbReference type="InterPro" id="IPR017941">
    <property type="entry name" value="Rieske_2Fe-2S"/>
</dbReference>
<sequence length="125" mass="12817">MSAGTDAPAVAHVVGPLSEIPLGEGRAYAVDGRQVAVFRLRSGALRALDAVCPHRGGPLADGQIDAEVVVCPLHAHVFDLRSGACRSGQSDVASYDVHVEGDQVVVVLPDHEAAVVSYPSGADAP</sequence>
<evidence type="ECO:0000256" key="4">
    <source>
        <dbReference type="ARBA" id="ARBA00023014"/>
    </source>
</evidence>
<keyword evidence="1" id="KW-0001">2Fe-2S</keyword>
<evidence type="ECO:0000256" key="2">
    <source>
        <dbReference type="ARBA" id="ARBA00022723"/>
    </source>
</evidence>
<dbReference type="PANTHER" id="PTHR21496:SF23">
    <property type="entry name" value="3-PHENYLPROPIONATE_CINNAMIC ACID DIOXYGENASE FERREDOXIN SUBUNIT"/>
    <property type="match status" value="1"/>
</dbReference>
<evidence type="ECO:0000313" key="7">
    <source>
        <dbReference type="Proteomes" id="UP000000849"/>
    </source>
</evidence>
<reference evidence="6 7" key="1">
    <citation type="journal article" date="2010" name="Stand. Genomic Sci.">
        <title>Complete genome sequence of Cellulomonas flavigena type strain (134).</title>
        <authorList>
            <person name="Abt B."/>
            <person name="Foster B."/>
            <person name="Lapidus A."/>
            <person name="Clum A."/>
            <person name="Sun H."/>
            <person name="Pukall R."/>
            <person name="Lucas S."/>
            <person name="Glavina Del Rio T."/>
            <person name="Nolan M."/>
            <person name="Tice H."/>
            <person name="Cheng J.F."/>
            <person name="Pitluck S."/>
            <person name="Liolios K."/>
            <person name="Ivanova N."/>
            <person name="Mavromatis K."/>
            <person name="Ovchinnikova G."/>
            <person name="Pati A."/>
            <person name="Goodwin L."/>
            <person name="Chen A."/>
            <person name="Palaniappan K."/>
            <person name="Land M."/>
            <person name="Hauser L."/>
            <person name="Chang Y.J."/>
            <person name="Jeffries C.D."/>
            <person name="Rohde M."/>
            <person name="Goker M."/>
            <person name="Woyke T."/>
            <person name="Bristow J."/>
            <person name="Eisen J.A."/>
            <person name="Markowitz V."/>
            <person name="Hugenholtz P."/>
            <person name="Kyrpides N.C."/>
            <person name="Klenk H.P."/>
        </authorList>
    </citation>
    <scope>NUCLEOTIDE SEQUENCE [LARGE SCALE GENOMIC DNA]</scope>
    <source>
        <strain evidence="7">ATCC 482 / DSM 20109 / BCRC 11376 / JCM 18109 / NBRC 3775 / NCIMB 8073 / NRS 134</strain>
    </source>
</reference>
<dbReference type="KEGG" id="cfl:Cfla_0396"/>
<protein>
    <submittedName>
        <fullName evidence="6">Rieske (2Fe-2S) iron-sulfur domain protein</fullName>
    </submittedName>
</protein>
<keyword evidence="3" id="KW-0408">Iron</keyword>
<dbReference type="RefSeq" id="WP_013115647.1">
    <property type="nucleotide sequence ID" value="NC_014151.1"/>
</dbReference>
<dbReference type="PROSITE" id="PS51296">
    <property type="entry name" value="RIESKE"/>
    <property type="match status" value="1"/>
</dbReference>
<evidence type="ECO:0000313" key="6">
    <source>
        <dbReference type="EMBL" id="ADG73313.1"/>
    </source>
</evidence>
<dbReference type="EMBL" id="CP001964">
    <property type="protein sequence ID" value="ADG73313.1"/>
    <property type="molecule type" value="Genomic_DNA"/>
</dbReference>
<dbReference type="SUPFAM" id="SSF50022">
    <property type="entry name" value="ISP domain"/>
    <property type="match status" value="1"/>
</dbReference>
<dbReference type="Gene3D" id="2.102.10.10">
    <property type="entry name" value="Rieske [2Fe-2S] iron-sulphur domain"/>
    <property type="match status" value="1"/>
</dbReference>
<dbReference type="STRING" id="446466.Cfla_0396"/>
<dbReference type="eggNOG" id="COG2146">
    <property type="taxonomic scope" value="Bacteria"/>
</dbReference>
<keyword evidence="4" id="KW-0411">Iron-sulfur</keyword>
<dbReference type="Proteomes" id="UP000000849">
    <property type="component" value="Chromosome"/>
</dbReference>
<dbReference type="GO" id="GO:0046872">
    <property type="term" value="F:metal ion binding"/>
    <property type="evidence" value="ECO:0007669"/>
    <property type="project" value="UniProtKB-KW"/>
</dbReference>